<name>A0AB73JH07_STAAU</name>
<feature type="transmembrane region" description="Helical" evidence="1">
    <location>
        <begin position="135"/>
        <end position="158"/>
    </location>
</feature>
<proteinExistence type="predicted"/>
<dbReference type="EMBL" id="WFHO01000014">
    <property type="protein sequence ID" value="MUG52522.1"/>
    <property type="molecule type" value="Genomic_DNA"/>
</dbReference>
<evidence type="ECO:0000256" key="1">
    <source>
        <dbReference type="SAM" id="Phobius"/>
    </source>
</evidence>
<keyword evidence="1" id="KW-0472">Membrane</keyword>
<dbReference type="AlphaFoldDB" id="A0AB73JH07"/>
<comment type="caution">
    <text evidence="2">The sequence shown here is derived from an EMBL/GenBank/DDBJ whole genome shotgun (WGS) entry which is preliminary data.</text>
</comment>
<reference evidence="2 3" key="1">
    <citation type="journal article" date="2019" name="Int. J. Infect. Dis.">
        <title>Characterization of a community-acquired methicillin-resistant sequence type 338 Staphylococcus aureus strain containing a staphylococcal cassette chromosome mec type VT.</title>
        <authorList>
            <person name="Chen Y."/>
            <person name="Hong J."/>
            <person name="Chen Y."/>
            <person name="Wang H."/>
            <person name="Yu Y."/>
            <person name="Qu T."/>
        </authorList>
    </citation>
    <scope>NUCLEOTIDE SEQUENCE [LARGE SCALE GENOMIC DNA]</scope>
    <source>
        <strain evidence="2 3">LJ05</strain>
    </source>
</reference>
<protein>
    <submittedName>
        <fullName evidence="2">Uncharacterized protein</fullName>
    </submittedName>
</protein>
<sequence length="208" mass="24017">MNGLKMSEKTESKEMKISEIKESKIVEENGNKITEVKESKTTELRDNKSSGKNRFKTEEYEEDYTEKTKKGSWGILVTVISYFIFLVFTVVNIDDSDIATLLIPVVFYVIVNIILRNRIQNDETKRLQDLNDFILVAYAITYLILTKLGVFCLLQNIFNISGIELTKQDVIIFKTAFLILGILIIIAIFFGVLPWLSKKRNKDNSHYK</sequence>
<accession>A0AB73JH07</accession>
<evidence type="ECO:0000313" key="2">
    <source>
        <dbReference type="EMBL" id="MUG52522.1"/>
    </source>
</evidence>
<gene>
    <name evidence="2" type="ORF">GAY54_08140</name>
</gene>
<dbReference type="Proteomes" id="UP000463077">
    <property type="component" value="Unassembled WGS sequence"/>
</dbReference>
<keyword evidence="1" id="KW-1133">Transmembrane helix</keyword>
<feature type="transmembrane region" description="Helical" evidence="1">
    <location>
        <begin position="98"/>
        <end position="115"/>
    </location>
</feature>
<feature type="transmembrane region" description="Helical" evidence="1">
    <location>
        <begin position="73"/>
        <end position="92"/>
    </location>
</feature>
<organism evidence="2 3">
    <name type="scientific">Staphylococcus aureus</name>
    <dbReference type="NCBI Taxonomy" id="1280"/>
    <lineage>
        <taxon>Bacteria</taxon>
        <taxon>Bacillati</taxon>
        <taxon>Bacillota</taxon>
        <taxon>Bacilli</taxon>
        <taxon>Bacillales</taxon>
        <taxon>Staphylococcaceae</taxon>
        <taxon>Staphylococcus</taxon>
    </lineage>
</organism>
<keyword evidence="1" id="KW-0812">Transmembrane</keyword>
<evidence type="ECO:0000313" key="3">
    <source>
        <dbReference type="Proteomes" id="UP000463077"/>
    </source>
</evidence>
<feature type="transmembrane region" description="Helical" evidence="1">
    <location>
        <begin position="170"/>
        <end position="196"/>
    </location>
</feature>